<dbReference type="Pfam" id="PF14284">
    <property type="entry name" value="PcfJ"/>
    <property type="match status" value="1"/>
</dbReference>
<dbReference type="EMBL" id="LIYD01000005">
    <property type="protein sequence ID" value="KOS06886.1"/>
    <property type="molecule type" value="Genomic_DNA"/>
</dbReference>
<dbReference type="Proteomes" id="UP000037755">
    <property type="component" value="Unassembled WGS sequence"/>
</dbReference>
<protein>
    <recommendedName>
        <fullName evidence="3">PcfJ-like protein</fullName>
    </recommendedName>
</protein>
<evidence type="ECO:0000313" key="1">
    <source>
        <dbReference type="EMBL" id="KOS06886.1"/>
    </source>
</evidence>
<accession>A0A0M9VIP5</accession>
<dbReference type="OrthoDB" id="8866982at2"/>
<dbReference type="AlphaFoldDB" id="A0A0M9VIP5"/>
<gene>
    <name evidence="1" type="ORF">AM493_13235</name>
</gene>
<evidence type="ECO:0000313" key="2">
    <source>
        <dbReference type="Proteomes" id="UP000037755"/>
    </source>
</evidence>
<comment type="caution">
    <text evidence="1">The sequence shown here is derived from an EMBL/GenBank/DDBJ whole genome shotgun (WGS) entry which is preliminary data.</text>
</comment>
<proteinExistence type="predicted"/>
<dbReference type="InterPro" id="IPR025586">
    <property type="entry name" value="PcfJ"/>
</dbReference>
<dbReference type="STRING" id="1202724.AM493_13235"/>
<sequence length="482" mass="53207">METLHNTAAPFAIRFPALVERLYTNPDSATTGNGIENAIAMQFAAMGTANSAFKRDAFRELLMVVFSKKCYGILRNPGYIEILGNIAAFGNKTVNPANTWVKDSLTAEGQLASLIRHLFAKYEVPAFMEYVFAESSKIHMLWYIQLGRGDSVHDLCAFPAVFTKKMAHEFRNTPGTLTVEQAIRRAQALGYGANAAVAEAIAWSAALEEITNAAFRAEVICFIAKRAPEVGNVAAIQLVVEYAAEMHRTNAAYSFKGRTWASVSRLAADYHLEMAKRREAEARNGWVPANIAGYEVVKGSTTYKIIQLTDSEALYEEGHEMSHCVADYALDCEEGRAAIFSLRKCVEGREGFDTLATLDVSPVTMNLVEARAKYNDDVSAEAETHILAWAKAQGITIACELYSYYEPRQYVPPVVPAVNPPAEMPRVVPIPRQEPAFEPYEPYRPAAGYGFGSDADFNVDAASVLKIVFFIIKILWLVSRCS</sequence>
<evidence type="ECO:0008006" key="3">
    <source>
        <dbReference type="Google" id="ProtNLM"/>
    </source>
</evidence>
<organism evidence="1 2">
    <name type="scientific">Flavobacterium akiainvivens</name>
    <dbReference type="NCBI Taxonomy" id="1202724"/>
    <lineage>
        <taxon>Bacteria</taxon>
        <taxon>Pseudomonadati</taxon>
        <taxon>Bacteroidota</taxon>
        <taxon>Flavobacteriia</taxon>
        <taxon>Flavobacteriales</taxon>
        <taxon>Flavobacteriaceae</taxon>
        <taxon>Flavobacterium</taxon>
    </lineage>
</organism>
<dbReference type="PATRIC" id="fig|1202724.3.peg.2744"/>
<name>A0A0M9VIP5_9FLAO</name>
<dbReference type="RefSeq" id="WP_054408508.1">
    <property type="nucleotide sequence ID" value="NZ_FOYA01000015.1"/>
</dbReference>
<reference evidence="1 2" key="1">
    <citation type="submission" date="2015-08" db="EMBL/GenBank/DDBJ databases">
        <title>Whole genome sequence of Flavobacterium akiainvivens IK-1T, from decaying Wikstroemia oahuensis, an endemic Hawaiian shrub.</title>
        <authorList>
            <person name="Wan X."/>
            <person name="Hou S."/>
            <person name="Saito J."/>
            <person name="Donachie S."/>
        </authorList>
    </citation>
    <scope>NUCLEOTIDE SEQUENCE [LARGE SCALE GENOMIC DNA]</scope>
    <source>
        <strain evidence="1 2">IK-1</strain>
    </source>
</reference>
<keyword evidence="2" id="KW-1185">Reference proteome</keyword>